<evidence type="ECO:0000256" key="1">
    <source>
        <dbReference type="SAM" id="Phobius"/>
    </source>
</evidence>
<reference evidence="2 3" key="1">
    <citation type="submission" date="2018-01" db="EMBL/GenBank/DDBJ databases">
        <title>Whole genome analyses suggest that Burkholderia sensu lato contains two further novel genera in the rhizoxinica-symbiotica group Mycetohabitans gen. nov., and Trinickia gen. nov.: implications for the evolution of diazotrophy and nodulation in the Burkholderiaceae.</title>
        <authorList>
            <person name="Estrada-de los Santos P."/>
            <person name="Palmer M."/>
            <person name="Chavez-Ramirez B."/>
            <person name="Beukes C."/>
            <person name="Steenkamp E.T."/>
            <person name="Hirsch A.M."/>
            <person name="Manyaka P."/>
            <person name="Maluk M."/>
            <person name="Lafos M."/>
            <person name="Crook M."/>
            <person name="Gross E."/>
            <person name="Simon M.F."/>
            <person name="Bueno dos Reis Junior F."/>
            <person name="Poole P.S."/>
            <person name="Venter S.N."/>
            <person name="James E.K."/>
        </authorList>
    </citation>
    <scope>NUCLEOTIDE SEQUENCE [LARGE SCALE GENOMIC DNA]</scope>
    <source>
        <strain evidence="2 3">JPY 581</strain>
    </source>
</reference>
<dbReference type="OrthoDB" id="9035639at2"/>
<dbReference type="EMBL" id="PNYC01000017">
    <property type="protein sequence ID" value="PMS33872.1"/>
    <property type="molecule type" value="Genomic_DNA"/>
</dbReference>
<name>A0A2N7WX28_9BURK</name>
<sequence>MERYSQRASMDAIESAPKSERLFKASVIAVCGWALIEARLELGGSIDLTWLLAVVASKILIGVIGAAAIANVRFARQAFTFICAASVFAIAPALPLEYARCVAIGLFSMVECLAKAACVASFAIASWTGAKGSGSPIAGSRTAVDQK</sequence>
<dbReference type="RefSeq" id="WP_104489599.1">
    <property type="nucleotide sequence ID" value="NZ_KB890169.1"/>
</dbReference>
<keyword evidence="3" id="KW-1185">Reference proteome</keyword>
<protein>
    <submittedName>
        <fullName evidence="2">Uncharacterized protein</fullName>
    </submittedName>
</protein>
<feature type="transmembrane region" description="Helical" evidence="1">
    <location>
        <begin position="78"/>
        <end position="96"/>
    </location>
</feature>
<dbReference type="Proteomes" id="UP000235777">
    <property type="component" value="Unassembled WGS sequence"/>
</dbReference>
<evidence type="ECO:0000313" key="3">
    <source>
        <dbReference type="Proteomes" id="UP000235777"/>
    </source>
</evidence>
<gene>
    <name evidence="2" type="ORF">C0Z20_23375</name>
</gene>
<keyword evidence="1" id="KW-0472">Membrane</keyword>
<feature type="transmembrane region" description="Helical" evidence="1">
    <location>
        <begin position="48"/>
        <end position="71"/>
    </location>
</feature>
<comment type="caution">
    <text evidence="2">The sequence shown here is derived from an EMBL/GenBank/DDBJ whole genome shotgun (WGS) entry which is preliminary data.</text>
</comment>
<dbReference type="AlphaFoldDB" id="A0A2N7WX28"/>
<organism evidence="2 3">
    <name type="scientific">Trinickia symbiotica</name>
    <dbReference type="NCBI Taxonomy" id="863227"/>
    <lineage>
        <taxon>Bacteria</taxon>
        <taxon>Pseudomonadati</taxon>
        <taxon>Pseudomonadota</taxon>
        <taxon>Betaproteobacteria</taxon>
        <taxon>Burkholderiales</taxon>
        <taxon>Burkholderiaceae</taxon>
        <taxon>Trinickia</taxon>
    </lineage>
</organism>
<dbReference type="STRING" id="863227.GCA_000373005_01759"/>
<proteinExistence type="predicted"/>
<evidence type="ECO:0000313" key="2">
    <source>
        <dbReference type="EMBL" id="PMS33872.1"/>
    </source>
</evidence>
<accession>A0A2N7WX28</accession>
<keyword evidence="1" id="KW-0812">Transmembrane</keyword>
<keyword evidence="1" id="KW-1133">Transmembrane helix</keyword>
<feature type="transmembrane region" description="Helical" evidence="1">
    <location>
        <begin position="102"/>
        <end position="125"/>
    </location>
</feature>